<dbReference type="GO" id="GO:0016747">
    <property type="term" value="F:acyltransferase activity, transferring groups other than amino-acyl groups"/>
    <property type="evidence" value="ECO:0007669"/>
    <property type="project" value="InterPro"/>
</dbReference>
<reference evidence="3 4" key="1">
    <citation type="journal article" date="2017" name="Gigascience">
        <title>Genome sequence of the small brown planthopper, Laodelphax striatellus.</title>
        <authorList>
            <person name="Zhu J."/>
            <person name="Jiang F."/>
            <person name="Wang X."/>
            <person name="Yang P."/>
            <person name="Bao Y."/>
            <person name="Zhao W."/>
            <person name="Wang W."/>
            <person name="Lu H."/>
            <person name="Wang Q."/>
            <person name="Cui N."/>
            <person name="Li J."/>
            <person name="Chen X."/>
            <person name="Luo L."/>
            <person name="Yu J."/>
            <person name="Kang L."/>
            <person name="Cui F."/>
        </authorList>
    </citation>
    <scope>NUCLEOTIDE SEQUENCE [LARGE SCALE GENOMIC DNA]</scope>
    <source>
        <strain evidence="3">Lst14</strain>
    </source>
</reference>
<feature type="transmembrane region" description="Helical" evidence="1">
    <location>
        <begin position="426"/>
        <end position="445"/>
    </location>
</feature>
<feature type="transmembrane region" description="Helical" evidence="1">
    <location>
        <begin position="281"/>
        <end position="308"/>
    </location>
</feature>
<evidence type="ECO:0000313" key="4">
    <source>
        <dbReference type="Proteomes" id="UP000291343"/>
    </source>
</evidence>
<dbReference type="Pfam" id="PF20146">
    <property type="entry name" value="NRF"/>
    <property type="match status" value="1"/>
</dbReference>
<feature type="transmembrane region" description="Helical" evidence="1">
    <location>
        <begin position="242"/>
        <end position="261"/>
    </location>
</feature>
<feature type="transmembrane region" description="Helical" evidence="1">
    <location>
        <begin position="493"/>
        <end position="515"/>
    </location>
</feature>
<feature type="transmembrane region" description="Helical" evidence="1">
    <location>
        <begin position="181"/>
        <end position="204"/>
    </location>
</feature>
<accession>A0A482X149</accession>
<evidence type="ECO:0000313" key="3">
    <source>
        <dbReference type="EMBL" id="RZF38891.1"/>
    </source>
</evidence>
<feature type="transmembrane region" description="Helical" evidence="1">
    <location>
        <begin position="393"/>
        <end position="414"/>
    </location>
</feature>
<feature type="transmembrane region" description="Helical" evidence="1">
    <location>
        <begin position="465"/>
        <end position="481"/>
    </location>
</feature>
<dbReference type="PANTHER" id="PTHR11161:SF0">
    <property type="entry name" value="O-ACYLTRANSFERASE LIKE PROTEIN"/>
    <property type="match status" value="1"/>
</dbReference>
<feature type="transmembrane region" description="Helical" evidence="1">
    <location>
        <begin position="603"/>
        <end position="624"/>
    </location>
</feature>
<dbReference type="SMART" id="SM00703">
    <property type="entry name" value="NRF"/>
    <property type="match status" value="1"/>
</dbReference>
<dbReference type="Proteomes" id="UP000291343">
    <property type="component" value="Unassembled WGS sequence"/>
</dbReference>
<sequence>MSVREFNTESVLLDNLSSLLTPLWTGLRLAVTTSKSTTDDNAMCLEALESYVDAVVNGHELWALEMYDASSGIQPGFLTGNIQDIGSYDECIEISKPGDQNLNGKYCIVVVNVNNTVPFVMERSMAESQVTYALCIPSVCSAELIQDVLNDGANLLNTTRFKVDEQECSTRIRRTLDASDWFAISIFGLLISFAIIATLYQICFHSSSPLCTKMDSIIMSFSLRKNLNELLKVSTSRDSMNCLFGLRFMMIVWIIGVHRFSQLRSVPAMSMFQHHILVQDWTRAAIVNAYIGVDTFFVISGTLLAYSFARKIDYYRENFSVLKLYLHRYLRITPALAGLILLYATVSDFCCEGPLHKQFYDSMKKPCVKNWWTTLLYINNYYDSDVMCVVQTWYLSVDMQLFLLSPIVLYPMIYKPKMVAHLLASFYAMALAPYFNHIAAGYFIVGKYEDHRIFLDNYVLTHTRAGSWLLGFALGVYLDEFKRNPKVIPNRLINLGWTLCFLGLLAVIFGILPFQQDSHEYSELWDTLYKSLHRHIWAISICWLIFACSTGHGGFVNTFLSWGPILELLLNLTYCIYLVHILVLKEQMCAHRTPRNFSDVTRITTALGDVTASVLLAVVFYVLFEAPGCSLERIFLGSDGNRKERKQTTETGLDLSAKSSSK</sequence>
<dbReference type="AlphaFoldDB" id="A0A482X149"/>
<dbReference type="InterPro" id="IPR002656">
    <property type="entry name" value="Acyl_transf_3_dom"/>
</dbReference>
<feature type="domain" description="Nose resistant-to-fluoxetine protein N-terminal" evidence="2">
    <location>
        <begin position="41"/>
        <end position="170"/>
    </location>
</feature>
<keyword evidence="1" id="KW-1133">Transmembrane helix</keyword>
<gene>
    <name evidence="3" type="ORF">LSTR_LSTR012163</name>
</gene>
<dbReference type="PANTHER" id="PTHR11161">
    <property type="entry name" value="O-ACYLTRANSFERASE"/>
    <property type="match status" value="1"/>
</dbReference>
<protein>
    <recommendedName>
        <fullName evidence="2">Nose resistant-to-fluoxetine protein N-terminal domain-containing protein</fullName>
    </recommendedName>
</protein>
<dbReference type="InParanoid" id="A0A482X149"/>
<dbReference type="InterPro" id="IPR006621">
    <property type="entry name" value="Nose-resist-to-fluoxetine_N"/>
</dbReference>
<evidence type="ECO:0000259" key="2">
    <source>
        <dbReference type="SMART" id="SM00703"/>
    </source>
</evidence>
<organism evidence="3 4">
    <name type="scientific">Laodelphax striatellus</name>
    <name type="common">Small brown planthopper</name>
    <name type="synonym">Delphax striatella</name>
    <dbReference type="NCBI Taxonomy" id="195883"/>
    <lineage>
        <taxon>Eukaryota</taxon>
        <taxon>Metazoa</taxon>
        <taxon>Ecdysozoa</taxon>
        <taxon>Arthropoda</taxon>
        <taxon>Hexapoda</taxon>
        <taxon>Insecta</taxon>
        <taxon>Pterygota</taxon>
        <taxon>Neoptera</taxon>
        <taxon>Paraneoptera</taxon>
        <taxon>Hemiptera</taxon>
        <taxon>Auchenorrhyncha</taxon>
        <taxon>Fulgoroidea</taxon>
        <taxon>Delphacidae</taxon>
        <taxon>Criomorphinae</taxon>
        <taxon>Laodelphax</taxon>
    </lineage>
</organism>
<name>A0A482X149_LAOST</name>
<dbReference type="OrthoDB" id="6617023at2759"/>
<evidence type="ECO:0000256" key="1">
    <source>
        <dbReference type="SAM" id="Phobius"/>
    </source>
</evidence>
<proteinExistence type="predicted"/>
<dbReference type="Pfam" id="PF01757">
    <property type="entry name" value="Acyl_transf_3"/>
    <property type="match status" value="1"/>
</dbReference>
<feature type="transmembrane region" description="Helical" evidence="1">
    <location>
        <begin position="565"/>
        <end position="583"/>
    </location>
</feature>
<keyword evidence="4" id="KW-1185">Reference proteome</keyword>
<keyword evidence="1" id="KW-0472">Membrane</keyword>
<dbReference type="EMBL" id="QKKF02021346">
    <property type="protein sequence ID" value="RZF38891.1"/>
    <property type="molecule type" value="Genomic_DNA"/>
</dbReference>
<dbReference type="InterPro" id="IPR052728">
    <property type="entry name" value="O2_lipid_transport_reg"/>
</dbReference>
<feature type="transmembrane region" description="Helical" evidence="1">
    <location>
        <begin position="329"/>
        <end position="346"/>
    </location>
</feature>
<comment type="caution">
    <text evidence="3">The sequence shown here is derived from an EMBL/GenBank/DDBJ whole genome shotgun (WGS) entry which is preliminary data.</text>
</comment>
<keyword evidence="1" id="KW-0812">Transmembrane</keyword>
<dbReference type="FunCoup" id="A0A482X149">
    <property type="interactions" value="6"/>
</dbReference>
<feature type="transmembrane region" description="Helical" evidence="1">
    <location>
        <begin position="535"/>
        <end position="553"/>
    </location>
</feature>